<sequence length="224" mass="24220">MVNIHDSFINCSDNTQSTSVWAVSGSVIGQSQKIYDSGLNQNILKIQIQQCIIYNNQLFSTHKEDFSISGGLIGDSHTSPLIISQIIVNKSIVQAKGEVLHVVSSSGLIAYMYCSKAEISEVQIINNKFIATSLTSYAQSSSSIFSHVLSIKSVSSINIKISNSLVSNITLSIYGPSAYSGIIQCNNRLLELSFNSVSTSGKNIIDDVIITNCQNVISQQQNGC</sequence>
<reference evidence="1 2" key="1">
    <citation type="submission" date="2024-07" db="EMBL/GenBank/DDBJ databases">
        <authorList>
            <person name="Akdeniz Z."/>
        </authorList>
    </citation>
    <scope>NUCLEOTIDE SEQUENCE [LARGE SCALE GENOMIC DNA]</scope>
</reference>
<keyword evidence="2" id="KW-1185">Reference proteome</keyword>
<evidence type="ECO:0000313" key="1">
    <source>
        <dbReference type="EMBL" id="CAL5971246.1"/>
    </source>
</evidence>
<name>A0ABP1GIX1_9EUKA</name>
<dbReference type="Proteomes" id="UP001642409">
    <property type="component" value="Unassembled WGS sequence"/>
</dbReference>
<protein>
    <submittedName>
        <fullName evidence="1">Hypothetical_protein</fullName>
    </submittedName>
</protein>
<proteinExistence type="predicted"/>
<dbReference type="EMBL" id="CAXDID020000002">
    <property type="protein sequence ID" value="CAL5971246.1"/>
    <property type="molecule type" value="Genomic_DNA"/>
</dbReference>
<evidence type="ECO:0000313" key="2">
    <source>
        <dbReference type="Proteomes" id="UP001642409"/>
    </source>
</evidence>
<accession>A0ABP1GIX1</accession>
<comment type="caution">
    <text evidence="1">The sequence shown here is derived from an EMBL/GenBank/DDBJ whole genome shotgun (WGS) entry which is preliminary data.</text>
</comment>
<gene>
    <name evidence="1" type="ORF">HINF_LOCUS1186</name>
</gene>
<organism evidence="1 2">
    <name type="scientific">Hexamita inflata</name>
    <dbReference type="NCBI Taxonomy" id="28002"/>
    <lineage>
        <taxon>Eukaryota</taxon>
        <taxon>Metamonada</taxon>
        <taxon>Diplomonadida</taxon>
        <taxon>Hexamitidae</taxon>
        <taxon>Hexamitinae</taxon>
        <taxon>Hexamita</taxon>
    </lineage>
</organism>